<keyword evidence="12" id="KW-1185">Reference proteome</keyword>
<reference evidence="11" key="1">
    <citation type="submission" date="2016-03" db="EMBL/GenBank/DDBJ databases">
        <title>Mechanisms controlling the formation of the plant cell surface in tip-growing cells are functionally conserved among land plants.</title>
        <authorList>
            <person name="Honkanen S."/>
            <person name="Jones V.A."/>
            <person name="Morieri G."/>
            <person name="Champion C."/>
            <person name="Hetherington A.J."/>
            <person name="Kelly S."/>
            <person name="Saint-Marcoux D."/>
            <person name="Proust H."/>
            <person name="Prescott H."/>
            <person name="Dolan L."/>
        </authorList>
    </citation>
    <scope>NUCLEOTIDE SEQUENCE [LARGE SCALE GENOMIC DNA]</scope>
    <source>
        <tissue evidence="11">Whole gametophyte</tissue>
    </source>
</reference>
<protein>
    <submittedName>
        <fullName evidence="11">Uncharacterized protein</fullName>
    </submittedName>
</protein>
<dbReference type="Proteomes" id="UP000077202">
    <property type="component" value="Unassembled WGS sequence"/>
</dbReference>
<feature type="transmembrane region" description="Helical" evidence="10">
    <location>
        <begin position="268"/>
        <end position="286"/>
    </location>
</feature>
<gene>
    <name evidence="11" type="ORF">AXG93_4012s1390</name>
</gene>
<evidence type="ECO:0000256" key="2">
    <source>
        <dbReference type="ARBA" id="ARBA00007079"/>
    </source>
</evidence>
<evidence type="ECO:0000256" key="3">
    <source>
        <dbReference type="ARBA" id="ARBA00022448"/>
    </source>
</evidence>
<dbReference type="PANTHER" id="PTHR31086">
    <property type="entry name" value="ALUMINUM-ACTIVATED MALATE TRANSPORTER 10"/>
    <property type="match status" value="1"/>
</dbReference>
<feature type="transmembrane region" description="Helical" evidence="10">
    <location>
        <begin position="218"/>
        <end position="238"/>
    </location>
</feature>
<dbReference type="InterPro" id="IPR020966">
    <property type="entry name" value="ALMT"/>
</dbReference>
<keyword evidence="3" id="KW-0813">Transport</keyword>
<name>A0A176VJR9_MARPO</name>
<dbReference type="GO" id="GO:0015743">
    <property type="term" value="P:malate transport"/>
    <property type="evidence" value="ECO:0007669"/>
    <property type="project" value="InterPro"/>
</dbReference>
<proteinExistence type="inferred from homology"/>
<evidence type="ECO:0000256" key="6">
    <source>
        <dbReference type="ARBA" id="ARBA00023065"/>
    </source>
</evidence>
<keyword evidence="4 10" id="KW-0812">Transmembrane</keyword>
<sequence length="736" mass="81483">MRTSELQGAAAPIMGYTKAEKKPIPIPGMSDYHRDEFHPSSVKSELQVPPSLKDEFYIPPSLRNDFSLFNSNSARYTDCNTPRNERASLAINMPLPTGSNWAHDNRIHTAASSCNNRFSPPSSSWTGGPEVLGQQNQFEPPSRAHSIVGDADQEIDDITTTNNHGMDSAARRRLLRNMSRSSMAGIARSSSVYAPKKSRSEKLKDYVQYEKGILESLLPLKAAVAATTASIISFLPILPDMLRYYGTTAVVGVGMTLEPTVGQTLQKGYNLALGSLLAACCAFAVFKVEPYTGGLRVPFLILCAFLGGCLPRMYNLPAVIKSRWGQVVSYYISVFHGLVLWNPLAKKQTSQFLFNCMCYSIGFLLSFSMGLCIKPDYAGDILLSLLVRNFHTAGSVLERIVEDYKNGLIRDKIQELLHNVIHEDKIHSDLQFIMSSIPEADKLVTAVQWEPVHGKFYSGYPWSLYPKLLDVLLHVMYDLLAMDSCLRGEIQAQVHVRQLFAEDMEEVARECATLFHKIGDGLEQHKMSDYQIHVAKAKDATRRLRAKLSRFSALVIAQDSAPAYSRSTSISSSRGDAVAAAVDSAVLANDMGAATMSTPVSPQKSESYDPPDDTKDTNSASRFYGVSGLVLMKGGCRCMCRNNDADLDAVPTLLLHQDSVADDWRTELNRRQMSAQQEHWISVQAHWEETSQRISSLSFLKFASILIELMAKVKTVVAVVDDFAQKAKFSGSTSRH</sequence>
<keyword evidence="6" id="KW-0406">Ion transport</keyword>
<keyword evidence="7 10" id="KW-0472">Membrane</keyword>
<feature type="region of interest" description="Disordered" evidence="9">
    <location>
        <begin position="115"/>
        <end position="148"/>
    </location>
</feature>
<evidence type="ECO:0000256" key="1">
    <source>
        <dbReference type="ARBA" id="ARBA00004141"/>
    </source>
</evidence>
<evidence type="ECO:0000256" key="8">
    <source>
        <dbReference type="ARBA" id="ARBA00023303"/>
    </source>
</evidence>
<feature type="compositionally biased region" description="Polar residues" evidence="9">
    <location>
        <begin position="595"/>
        <end position="605"/>
    </location>
</feature>
<dbReference type="GO" id="GO:0034220">
    <property type="term" value="P:monoatomic ion transmembrane transport"/>
    <property type="evidence" value="ECO:0007669"/>
    <property type="project" value="UniProtKB-KW"/>
</dbReference>
<evidence type="ECO:0000313" key="12">
    <source>
        <dbReference type="Proteomes" id="UP000077202"/>
    </source>
</evidence>
<organism evidence="11 12">
    <name type="scientific">Marchantia polymorpha subsp. ruderalis</name>
    <dbReference type="NCBI Taxonomy" id="1480154"/>
    <lineage>
        <taxon>Eukaryota</taxon>
        <taxon>Viridiplantae</taxon>
        <taxon>Streptophyta</taxon>
        <taxon>Embryophyta</taxon>
        <taxon>Marchantiophyta</taxon>
        <taxon>Marchantiopsida</taxon>
        <taxon>Marchantiidae</taxon>
        <taxon>Marchantiales</taxon>
        <taxon>Marchantiaceae</taxon>
        <taxon>Marchantia</taxon>
    </lineage>
</organism>
<keyword evidence="8" id="KW-0407">Ion channel</keyword>
<evidence type="ECO:0000256" key="7">
    <source>
        <dbReference type="ARBA" id="ARBA00023136"/>
    </source>
</evidence>
<feature type="compositionally biased region" description="Polar residues" evidence="9">
    <location>
        <begin position="115"/>
        <end position="126"/>
    </location>
</feature>
<feature type="transmembrane region" description="Helical" evidence="10">
    <location>
        <begin position="298"/>
        <end position="316"/>
    </location>
</feature>
<comment type="similarity">
    <text evidence="2">Belongs to the aromatic acid exporter (TC 2.A.85) family.</text>
</comment>
<dbReference type="GO" id="GO:0016020">
    <property type="term" value="C:membrane"/>
    <property type="evidence" value="ECO:0007669"/>
    <property type="project" value="UniProtKB-SubCell"/>
</dbReference>
<feature type="region of interest" description="Disordered" evidence="9">
    <location>
        <begin position="594"/>
        <end position="620"/>
    </location>
</feature>
<dbReference type="AlphaFoldDB" id="A0A176VJR9"/>
<comment type="subcellular location">
    <subcellularLocation>
        <location evidence="1">Membrane</location>
        <topology evidence="1">Multi-pass membrane protein</topology>
    </subcellularLocation>
</comment>
<evidence type="ECO:0000256" key="4">
    <source>
        <dbReference type="ARBA" id="ARBA00022692"/>
    </source>
</evidence>
<dbReference type="Pfam" id="PF11744">
    <property type="entry name" value="ALMT"/>
    <property type="match status" value="1"/>
</dbReference>
<evidence type="ECO:0000313" key="11">
    <source>
        <dbReference type="EMBL" id="OAE21208.1"/>
    </source>
</evidence>
<comment type="caution">
    <text evidence="11">The sequence shown here is derived from an EMBL/GenBank/DDBJ whole genome shotgun (WGS) entry which is preliminary data.</text>
</comment>
<accession>A0A176VJR9</accession>
<dbReference type="EMBL" id="LVLJ01003523">
    <property type="protein sequence ID" value="OAE21208.1"/>
    <property type="molecule type" value="Genomic_DNA"/>
</dbReference>
<feature type="transmembrane region" description="Helical" evidence="10">
    <location>
        <begin position="328"/>
        <end position="345"/>
    </location>
</feature>
<evidence type="ECO:0000256" key="5">
    <source>
        <dbReference type="ARBA" id="ARBA00022989"/>
    </source>
</evidence>
<evidence type="ECO:0000256" key="9">
    <source>
        <dbReference type="SAM" id="MobiDB-lite"/>
    </source>
</evidence>
<feature type="transmembrane region" description="Helical" evidence="10">
    <location>
        <begin position="352"/>
        <end position="371"/>
    </location>
</feature>
<keyword evidence="5 10" id="KW-1133">Transmembrane helix</keyword>
<evidence type="ECO:0000256" key="10">
    <source>
        <dbReference type="SAM" id="Phobius"/>
    </source>
</evidence>